<feature type="transmembrane region" description="Helical" evidence="2">
    <location>
        <begin position="460"/>
        <end position="481"/>
    </location>
</feature>
<keyword evidence="2" id="KW-0812">Transmembrane</keyword>
<proteinExistence type="predicted"/>
<feature type="compositionally biased region" description="Polar residues" evidence="1">
    <location>
        <begin position="96"/>
        <end position="105"/>
    </location>
</feature>
<feature type="region of interest" description="Disordered" evidence="1">
    <location>
        <begin position="1"/>
        <end position="168"/>
    </location>
</feature>
<dbReference type="Proteomes" id="UP001054902">
    <property type="component" value="Unassembled WGS sequence"/>
</dbReference>
<keyword evidence="2" id="KW-0472">Membrane</keyword>
<keyword evidence="4" id="KW-1185">Reference proteome</keyword>
<dbReference type="EMBL" id="BLLK01000045">
    <property type="protein sequence ID" value="GFH51028.1"/>
    <property type="molecule type" value="Genomic_DNA"/>
</dbReference>
<gene>
    <name evidence="3" type="ORF">CTEN210_07504</name>
</gene>
<evidence type="ECO:0000313" key="4">
    <source>
        <dbReference type="Proteomes" id="UP001054902"/>
    </source>
</evidence>
<feature type="compositionally biased region" description="Acidic residues" evidence="1">
    <location>
        <begin position="57"/>
        <end position="77"/>
    </location>
</feature>
<feature type="compositionally biased region" description="Basic and acidic residues" evidence="1">
    <location>
        <begin position="9"/>
        <end position="21"/>
    </location>
</feature>
<evidence type="ECO:0000256" key="1">
    <source>
        <dbReference type="SAM" id="MobiDB-lite"/>
    </source>
</evidence>
<feature type="compositionally biased region" description="Polar residues" evidence="1">
    <location>
        <begin position="156"/>
        <end position="166"/>
    </location>
</feature>
<feature type="compositionally biased region" description="Basic and acidic residues" evidence="1">
    <location>
        <begin position="117"/>
        <end position="127"/>
    </location>
</feature>
<reference evidence="3 4" key="1">
    <citation type="journal article" date="2021" name="Sci. Rep.">
        <title>The genome of the diatom Chaetoceros tenuissimus carries an ancient integrated fragment of an extant virus.</title>
        <authorList>
            <person name="Hongo Y."/>
            <person name="Kimura K."/>
            <person name="Takaki Y."/>
            <person name="Yoshida Y."/>
            <person name="Baba S."/>
            <person name="Kobayashi G."/>
            <person name="Nagasaki K."/>
            <person name="Hano T."/>
            <person name="Tomaru Y."/>
        </authorList>
    </citation>
    <scope>NUCLEOTIDE SEQUENCE [LARGE SCALE GENOMIC DNA]</scope>
    <source>
        <strain evidence="3 4">NIES-3715</strain>
    </source>
</reference>
<feature type="compositionally biased region" description="Basic and acidic residues" evidence="1">
    <location>
        <begin position="78"/>
        <end position="89"/>
    </location>
</feature>
<accession>A0AAD3CSD0</accession>
<evidence type="ECO:0000313" key="3">
    <source>
        <dbReference type="EMBL" id="GFH51028.1"/>
    </source>
</evidence>
<protein>
    <submittedName>
        <fullName evidence="3">Uncharacterized protein</fullName>
    </submittedName>
</protein>
<feature type="transmembrane region" description="Helical" evidence="2">
    <location>
        <begin position="348"/>
        <end position="365"/>
    </location>
</feature>
<keyword evidence="2" id="KW-1133">Transmembrane helix</keyword>
<name>A0AAD3CSD0_9STRA</name>
<organism evidence="3 4">
    <name type="scientific">Chaetoceros tenuissimus</name>
    <dbReference type="NCBI Taxonomy" id="426638"/>
    <lineage>
        <taxon>Eukaryota</taxon>
        <taxon>Sar</taxon>
        <taxon>Stramenopiles</taxon>
        <taxon>Ochrophyta</taxon>
        <taxon>Bacillariophyta</taxon>
        <taxon>Coscinodiscophyceae</taxon>
        <taxon>Chaetocerotophycidae</taxon>
        <taxon>Chaetocerotales</taxon>
        <taxon>Chaetocerotaceae</taxon>
        <taxon>Chaetoceros</taxon>
    </lineage>
</organism>
<dbReference type="AlphaFoldDB" id="A0AAD3CSD0"/>
<feature type="compositionally biased region" description="Low complexity" evidence="1">
    <location>
        <begin position="134"/>
        <end position="145"/>
    </location>
</feature>
<evidence type="ECO:0000256" key="2">
    <source>
        <dbReference type="SAM" id="Phobius"/>
    </source>
</evidence>
<comment type="caution">
    <text evidence="3">The sequence shown here is derived from an EMBL/GenBank/DDBJ whole genome shotgun (WGS) entry which is preliminary data.</text>
</comment>
<sequence>MSDEAPVVEEAKPMTAKEKAAARRRRILEKSRDRMQAVSGGPSPIVAEAPAPAPEPSSEESEDKAEATADDTPVEAEAETKNEDATGENKEEETPESPTKMSTSKRMQQMRRRRYQAAKEKAAAKEAEQEESAPESTSEEATSAPVVKEPEAVVTPATTVESNAEESTGEKKKYMGVVKMRRKKAAEKKKNEESAFEDELKELEKKLPALMKPKSVALGPILIQLTTVLLLFIAGFDVGVQNHAIVKQEVPYVHTNLSYVDHGVGVTKILGGKKEKPTVLTDFDSNDVVGNVEEDDEFGDVKKPAGASGASSSVPNIDPVFGVDFDKLTAGSGLFFAMARFAVSIHRTLTYFFFLLPLSIFRSIIAGPKKLFSNPPVLFLCSILIRYVGKHVFGGEIPKLEEMIEAEVKKDKEDKNEKPDLASTDFVSMGKNFVGNYVKGNFPKLVTAFSLMKDARADMFVVLCGLFVGLICPTGLLISTVKSDEL</sequence>